<protein>
    <submittedName>
        <fullName evidence="1">Uncharacterized protein</fullName>
    </submittedName>
</protein>
<proteinExistence type="predicted"/>
<accession>A0A7J7MQT6</accession>
<organism evidence="1 2">
    <name type="scientific">Kingdonia uniflora</name>
    <dbReference type="NCBI Taxonomy" id="39325"/>
    <lineage>
        <taxon>Eukaryota</taxon>
        <taxon>Viridiplantae</taxon>
        <taxon>Streptophyta</taxon>
        <taxon>Embryophyta</taxon>
        <taxon>Tracheophyta</taxon>
        <taxon>Spermatophyta</taxon>
        <taxon>Magnoliopsida</taxon>
        <taxon>Ranunculales</taxon>
        <taxon>Circaeasteraceae</taxon>
        <taxon>Kingdonia</taxon>
    </lineage>
</organism>
<gene>
    <name evidence="1" type="ORF">GIB67_041593</name>
</gene>
<keyword evidence="2" id="KW-1185">Reference proteome</keyword>
<reference evidence="1 2" key="1">
    <citation type="journal article" date="2020" name="IScience">
        <title>Genome Sequencing of the Endangered Kingdonia uniflora (Circaeasteraceae, Ranunculales) Reveals Potential Mechanisms of Evolutionary Specialization.</title>
        <authorList>
            <person name="Sun Y."/>
            <person name="Deng T."/>
            <person name="Zhang A."/>
            <person name="Moore M.J."/>
            <person name="Landis J.B."/>
            <person name="Lin N."/>
            <person name="Zhang H."/>
            <person name="Zhang X."/>
            <person name="Huang J."/>
            <person name="Zhang X."/>
            <person name="Sun H."/>
            <person name="Wang H."/>
        </authorList>
    </citation>
    <scope>NUCLEOTIDE SEQUENCE [LARGE SCALE GENOMIC DNA]</scope>
    <source>
        <strain evidence="1">TB1705</strain>
        <tissue evidence="1">Leaf</tissue>
    </source>
</reference>
<name>A0A7J7MQT6_9MAGN</name>
<evidence type="ECO:0000313" key="1">
    <source>
        <dbReference type="EMBL" id="KAF6157132.1"/>
    </source>
</evidence>
<evidence type="ECO:0000313" key="2">
    <source>
        <dbReference type="Proteomes" id="UP000541444"/>
    </source>
</evidence>
<comment type="caution">
    <text evidence="1">The sequence shown here is derived from an EMBL/GenBank/DDBJ whole genome shotgun (WGS) entry which is preliminary data.</text>
</comment>
<dbReference type="Proteomes" id="UP000541444">
    <property type="component" value="Unassembled WGS sequence"/>
</dbReference>
<dbReference type="AlphaFoldDB" id="A0A7J7MQT6"/>
<dbReference type="OrthoDB" id="1430143at2759"/>
<dbReference type="EMBL" id="JACGCM010001281">
    <property type="protein sequence ID" value="KAF6157132.1"/>
    <property type="molecule type" value="Genomic_DNA"/>
</dbReference>
<sequence length="391" mass="44039">MEVSLYGSNSLPDGVNDYIYENAYGGDFGLVGPGKCLVLSGIEYEQARKWLIGSHPHFDDWKRFMDSNTTTGNDILGSVGRAKKKWGPYRGPASLPDGRKRNVSVNHLGQPNGVDEDTIAFVTNVGVSARTDIPIIYDDIRLVPAYFTNRILKKLEASSARNKVNQSKLKAPICVGRRSLPVIHHMLAMKRKLNSNALVARSEVHLTTHTKRDSNVQCPELAEKIMAIERLEPHLKFASVDDSLAKALQKKENQGRIRGLGVGVCPIVMKKTKYLIRQNEFLRSENLRLHRLGVAHHQNHLWDHVNIHHRYRLSKVLSKDRGVSHGEVVAVDPDTLVHNVLLGNGFYKIFLSKVMKPRTLLSKYDGYSKDLGDVGEETYVAWAIWCLEFDK</sequence>